<dbReference type="InterPro" id="IPR015255">
    <property type="entry name" value="Vitellinogen_open_b-sht"/>
</dbReference>
<keyword evidence="1" id="KW-0732">Signal</keyword>
<dbReference type="GeneID" id="106989291"/>
<dbReference type="InterPro" id="IPR015817">
    <property type="entry name" value="Vitellinogen_open_b-sht_sub1"/>
</dbReference>
<dbReference type="RefSeq" id="XP_053068959.1">
    <property type="nucleotide sequence ID" value="XM_053212984.1"/>
</dbReference>
<dbReference type="InterPro" id="IPR011030">
    <property type="entry name" value="Lipovitellin_superhlx_dom"/>
</dbReference>
<proteinExistence type="predicted"/>
<organism evidence="6 8">
    <name type="scientific">Acinonyx jubatus</name>
    <name type="common">Cheetah</name>
    <dbReference type="NCBI Taxonomy" id="32536"/>
    <lineage>
        <taxon>Eukaryota</taxon>
        <taxon>Metazoa</taxon>
        <taxon>Chordata</taxon>
        <taxon>Craniata</taxon>
        <taxon>Vertebrata</taxon>
        <taxon>Euteleostomi</taxon>
        <taxon>Mammalia</taxon>
        <taxon>Eutheria</taxon>
        <taxon>Laurasiatheria</taxon>
        <taxon>Carnivora</taxon>
        <taxon>Feliformia</taxon>
        <taxon>Felidae</taxon>
        <taxon>Felinae</taxon>
        <taxon>Acinonyx</taxon>
    </lineage>
</organism>
<evidence type="ECO:0000256" key="2">
    <source>
        <dbReference type="ARBA" id="ARBA00023180"/>
    </source>
</evidence>
<dbReference type="Proteomes" id="UP001652583">
    <property type="component" value="Chromosome E3"/>
</dbReference>
<dbReference type="InterPro" id="IPR014853">
    <property type="entry name" value="VWF/SSPO/ZAN-like_Cys-rich_dom"/>
</dbReference>
<dbReference type="InterPro" id="IPR015819">
    <property type="entry name" value="Lipid_transp_b-sht_shell"/>
</dbReference>
<evidence type="ECO:0000313" key="7">
    <source>
        <dbReference type="RefSeq" id="XP_053068959.1"/>
    </source>
</evidence>
<comment type="caution">
    <text evidence="3">Lacks conserved residue(s) required for the propagation of feature annotation.</text>
</comment>
<dbReference type="PANTHER" id="PTHR37860:SF2">
    <property type="entry name" value="VITELLOGENIN DOMAIN-CONTAINING PROTEIN"/>
    <property type="match status" value="1"/>
</dbReference>
<dbReference type="InterPro" id="IPR001747">
    <property type="entry name" value="Vitellogenin_N"/>
</dbReference>
<dbReference type="InterPro" id="IPR048484">
    <property type="entry name" value="LOC400499-like"/>
</dbReference>
<dbReference type="Gene3D" id="2.30.230.10">
    <property type="entry name" value="Lipovitellin, beta-sheet shell regions, chain A"/>
    <property type="match status" value="1"/>
</dbReference>
<evidence type="ECO:0000256" key="4">
    <source>
        <dbReference type="SAM" id="MobiDB-lite"/>
    </source>
</evidence>
<accession>A0ABM3PBA0</accession>
<dbReference type="Pfam" id="PF01347">
    <property type="entry name" value="Vitellogenin_N"/>
    <property type="match status" value="1"/>
</dbReference>
<dbReference type="Pfam" id="PF21013">
    <property type="entry name" value="LOC400499"/>
    <property type="match status" value="1"/>
</dbReference>
<gene>
    <name evidence="7 8" type="primary">LOC106989291</name>
</gene>
<reference evidence="7 8" key="1">
    <citation type="submission" date="2025-05" db="UniProtKB">
        <authorList>
            <consortium name="RefSeq"/>
        </authorList>
    </citation>
    <scope>IDENTIFICATION</scope>
    <source>
        <tissue evidence="7 8">Blood</tissue>
    </source>
</reference>
<name>A0ABM3PBA0_ACIJB</name>
<evidence type="ECO:0000313" key="8">
    <source>
        <dbReference type="RefSeq" id="XP_053068960.1"/>
    </source>
</evidence>
<dbReference type="SUPFAM" id="SSF56968">
    <property type="entry name" value="Lipovitellin-phosvitin complex, beta-sheet shell regions"/>
    <property type="match status" value="2"/>
</dbReference>
<dbReference type="InterPro" id="IPR015816">
    <property type="entry name" value="Vitellinogen_b-sht_N"/>
</dbReference>
<dbReference type="PROSITE" id="PS51211">
    <property type="entry name" value="VITELLOGENIN"/>
    <property type="match status" value="1"/>
</dbReference>
<dbReference type="Gene3D" id="2.20.80.10">
    <property type="entry name" value="Lipovitellin-phosvitin complex, chain A, domain 4"/>
    <property type="match status" value="1"/>
</dbReference>
<dbReference type="Gene3D" id="2.20.50.20">
    <property type="entry name" value="Lipovitellin. Chain A, domain 3"/>
    <property type="match status" value="1"/>
</dbReference>
<feature type="domain" description="Vitellogenin" evidence="5">
    <location>
        <begin position="1"/>
        <end position="567"/>
    </location>
</feature>
<evidence type="ECO:0000256" key="1">
    <source>
        <dbReference type="ARBA" id="ARBA00022729"/>
    </source>
</evidence>
<dbReference type="Gene3D" id="1.25.10.20">
    <property type="entry name" value="Vitellinogen, superhelical"/>
    <property type="match status" value="1"/>
</dbReference>
<sequence>MALRLQGFQVTSILGSKVTVLKDSESLSAALGRYPLRFVLHAGRVARLCPRSTEPRWVLNVKRAVLSLLQGRPGASGPQTLEEVDVLGRCPTTYQPHGAWLLKTKDLGRCSLRRARSSLSSQALPGEEQPGLASRLTCHQSFQAGILREASCTELDTVGPLSEKASAVHMRTLSSLVLLREMSLDPAVTALPISDPDDGEVTPSSLLYEWEETRSQASVVTVAVSVRKLCQAQTTSFEAAELFLTLVLELQGLSPDELLELWRQSSFKCRDNWQPLVDALPSCGTEPCVGLMKDLIMSGEVEVDEIEAWLWSLAFIPQPTDAMVHTLLPLLQTPGASPSAFLGISALAHNLCASLDGPCGHLPGVGSLVRILGEALDANCTLQEPSDADQLQLVLKAIGNAGLAAAALTPALSTCASERSCPPEVRLGAIQAFRRVPCSADRSVLSRLYQSPEEDAEIRINAYLALMRCPGEEVFAQVRHTQAGERSTQVGSFVWSHLLQLLETDDPLKRALRETLPEDILSQEFHPEAWKHSSYSDVTFRSVSGSLGANLERTLLFSPASFLPRSAMTNLTIHALGHAFNFLELCLRLENAEKMVHRLFGGKSFWGQEEEGEAQAEKSPEPEEGSTPHASSPDCLGERYRKVTWRRTERRALRCELSVKVFGHELSVMNCGVMGSRLGRQSLSLAELAVKLLKGQEVQVNRRLNLALEELTFPTMSGLPARLTLNASAAISVRVRGTASFQQPLDFSVNGYVKPSALLRISAQMGTVGALGQAGLRWVTGIRGTASLDGGIQARKSRDLKVHLNTPEEPVELLSLSSKLYLVTGDGVRSLSNARSPSEAQSCTDKEGSRTWGWQLCTEVTWPPAGQPSLLSLPVLAAVTLKKQDQGLQQYLLEAAYTFHPQKDGWLPREASAHVFMGTPKSHVPRDVGVDVSYSLPQGRFRLKLLHLRKKLELDGKIETLQSGRVGHLELIMDDRDVYYIKGRSDLWPAAGGEPQRFEAQLEAKLVTAGRPVVLTGHFSRQAGSRLAFSLLLSNVLSDQAHLSVLLEKKAEDGLQVVVLGGELSVPGFVGLRVLGLVQQWGRLWTSSLRIKYGLLGQARQLAQECGTSQKLRTHSGSEAAYELELDHELHCTQAPALSHKLQLRHEEGSGHLHSHLEVSYGKHWNESSGKRQFRISQTFQNDSGPALSNYFVEFALQVPERQVDYRTQLYHLSLRQPHLESSTHLKVQDNGQLPFAAGLRWKDTSRATLWKWEGALNLDSPWLMVSMAHRLYWPHRPTFQAVLELTLGKARTLKNLVIKVAGRRRGRDREGKIHISTPTTTYLRVSTAMALAQSLFRSRTEVESAWGATLKSEIHAENSQELKILHGWLKGPLQEVNLTAAYRHMEQPRKTHVSLVALVTSMSGRPQGLELEGKLEEVTRDGRLYQKRGTFLLRHPLPLPIPRSLLLQETFTADRQHQRCSLETRLVLNGREETLQTIVLGYQAGHTYVCLGLNHPYSSKAVPGNAEGCAAAWSQHAAKSREVEATLKVNQNVVLHLRGLHHDRSQGEEIWHRLALNASHSSQLRLPQALSLDGDVVFRRGPPGLFDFSVDARATASPNIPTQVSVQLNGSDSHLVFLFQLRHPYRPPFPPYLQVQATARRYKDHSVGGSLSVHASDRELLLLEADSSQDTRRSSRAWGASVLLRQAVLRAPRAVQLQLSSKVAPARVWLLYKVLVDQSTAQLVLKASAEQRGGQVLTLQSQAQHTVAGWPAVPHLLTLKGVLKQKETFREGTIRVTADSAVLGFLLRDKHENAGNSTSMHSVTCILAQNGTRALPRELWLRGRLQAQTGSLGGQANLRADAASLALGGVCAWGPGHGRLSGSLSHNISTLSEAGLPSEAEMLLSHTHVASNLSTSFMARSAQAQLDAALGLDGLAPGAPGYLLRASLAHTVPGLRRWGLPFSVDGRGHFQSAGHRVAAGLTASVDGEQLHLALEARRQPGHGGLALELHHGLSALLGTVPAWLQVNCSGDASSAQLSGLCWGDFAQQLLEDLAVLSLNGSLLVHTHTASLAAQISSGDTFARAHVHTACGHRHIHLDTGLQHAWPPFEALGVAPDNHIQVSVAGDEPTGAGLAVALGQCTLTARGDISPEANTTYTNWTLSLVNRCSLLEATGLPQALHAEGSLSWSPCEVNLASSLQSDPGDAHLLLALTCGPQTLVVGRLAHSLPLLGRLGLPPSSAISLAAQPRPPARSSLALQLGPCQLQGSLEQHVENQSTWTLAAEPGCPLLEGLGLPARTQLSGSLRAADGEADVSGSLVSAGRTASLTLAAALHRSEATLRVKLSHTLPALRAVPPEALLTTQLGWESGRRLDLRLRAGACELQGSGELHLGPRLQWRVLAQSSCEALQALGVLGRVNSSGYVEVSSVAVDARALVAVDNSTLRGLLIFKTAENQREVEVSLTHDLPQPGPSGLPAHALLQLATERQGPRYRGTLRVGVDGRQVSEELTFTQQPEHISLEYTLQHDVPMLRTLQVEDTLGLRAAVEVPGRGSSFEHSGHILVGPTSLSYSVSCCRRAGHLELAGWSEHNSVTLLWAGLPRKARLSARLQTLETQTEASVALHGGDGGVSVDVAALVAWPMDGTLELMVNASHAVPTLRGLGLPFTSQLVFQKLWAEGQMHSYLQLTCDSQASLVLDVRGQNQVLSKELQLSGRHHLPGLLGRCPRTASAKLQYSEHEAESAIFVAVEEHHFHVGTRVVTAKASVTNIIRLEQTFPQFSTLPAELVLQTSYERAHGTRTLHQTLLWDDQVVTLHGSLSGSFPRPPGNLSLQVELTHQLPLSLPRHCSLSLSSEHSRRGRRDHLAVGWDGKDQVVVSSSLQLGRDKLAARLALAQPFNLSWWCMEASGLAESRGGKESWQVQLALDRGQPVTLHLTWADRSSGYDTIWDGCLAASPGQFRATWGLGALRACGALTQTTAVFSEQLDLSWDRRRVRQNLTYERHWPSQPDQIHAGVVLEHIFTASCATQSFRGEVETDYSHWLHHSLHLGLCDLPRALSVSGEHTLGHGELLLRSHCRLGLAPDPDHGLHLSLTLRNHSRPRTPDFSGELEILSPEAQRLGLWGRVSAPASRCVVQLEGTVDDGNAKARLSVSRARGCLQASVAHEEGSRQESVVLRACARGRMAEAEVLLQDSGRPVQPLGRLTLQAANQSVRLEAHGCLGTLLGCMESSVAAIGSQVQAQLEKRMRGLEAYVETFRRLVKPAGPLDGVAGPLLHLSRAGLGAVREGGRAVAALWGQSRARQALTHHLPLYLERLQAGLEQLRKEVERPLATLKEAYLEVTLRPLDEVWQERAESAMRWLRALGPRPIAATLELATRQMLSWAEATLSQALRRLCKPLLDVYSFSARNCSLLVTLPLLPAGDEPLAVARVTGYLVEKLVLPFRELYGTNVLAAYYRLKHRLLQSPHEYHAVVAGARHVVTFDGQVWSLGVHCGSLLLAKDFAHNTFSLTLNRASSGLTSVSVQLNHTSLVFYPRLKTYRLYESSEPRQSCLHRDLPPPATRRDVPRVKLASEDGVSITCDVRAGLCSVTLGLWLHGGSGPQLGASGPMGSAMWRPQQVSEANAANPWPGVHLLSLRGWGPGSPGPLPTAASWGAPNLSRQERSRCGGSAHEGFPSSVSFLLSLWGRVRARVGRGSQGWRVRPPREPWPGSPTSPFPIGVSAGLLGTNDNEAANELMLPDGTLAHGLEELGLAWQLGGDCRAVEKTHECPQQSPTCRAFFQDPRSCLGNCFSVVDPTPFLSLCTQDTCGTQELFPACNLAAAYIHLCARGFVPLDPPPQCERESQAAATLSTEPDAGLDFMTLGL</sequence>
<evidence type="ECO:0000259" key="5">
    <source>
        <dbReference type="PROSITE" id="PS51211"/>
    </source>
</evidence>
<keyword evidence="6" id="KW-1185">Reference proteome</keyword>
<dbReference type="SMART" id="SM00638">
    <property type="entry name" value="LPD_N"/>
    <property type="match status" value="1"/>
</dbReference>
<dbReference type="Pfam" id="PF08742">
    <property type="entry name" value="C8"/>
    <property type="match status" value="1"/>
</dbReference>
<dbReference type="PANTHER" id="PTHR37860">
    <property type="entry name" value="AGAP008810-PA"/>
    <property type="match status" value="1"/>
</dbReference>
<dbReference type="SMART" id="SM01169">
    <property type="entry name" value="DUF1943"/>
    <property type="match status" value="1"/>
</dbReference>
<protein>
    <submittedName>
        <fullName evidence="7 8">Uncharacterized protein LOC106989291 isoform X1</fullName>
    </submittedName>
</protein>
<feature type="region of interest" description="Disordered" evidence="4">
    <location>
        <begin position="610"/>
        <end position="635"/>
    </location>
</feature>
<dbReference type="Pfam" id="PF09172">
    <property type="entry name" value="Vit_open_b-sht"/>
    <property type="match status" value="1"/>
</dbReference>
<evidence type="ECO:0000313" key="6">
    <source>
        <dbReference type="Proteomes" id="UP001652583"/>
    </source>
</evidence>
<dbReference type="SUPFAM" id="SSF48431">
    <property type="entry name" value="Lipovitellin-phosvitin complex, superhelical domain"/>
    <property type="match status" value="1"/>
</dbReference>
<keyword evidence="2" id="KW-0325">Glycoprotein</keyword>
<dbReference type="RefSeq" id="XP_053068960.1">
    <property type="nucleotide sequence ID" value="XM_053212985.1"/>
</dbReference>
<evidence type="ECO:0000256" key="3">
    <source>
        <dbReference type="PROSITE-ProRule" id="PRU00557"/>
    </source>
</evidence>